<evidence type="ECO:0000256" key="5">
    <source>
        <dbReference type="ARBA" id="ARBA00022553"/>
    </source>
</evidence>
<evidence type="ECO:0000256" key="8">
    <source>
        <dbReference type="ARBA" id="ARBA00022741"/>
    </source>
</evidence>
<dbReference type="PRINTS" id="PR00344">
    <property type="entry name" value="BCTRLSENSOR"/>
</dbReference>
<comment type="subcellular location">
    <subcellularLocation>
        <location evidence="2">Cell membrane</location>
        <topology evidence="2">Multi-pass membrane protein</topology>
    </subcellularLocation>
</comment>
<keyword evidence="10" id="KW-0067">ATP-binding</keyword>
<dbReference type="InterPro" id="IPR004358">
    <property type="entry name" value="Sig_transdc_His_kin-like_C"/>
</dbReference>
<keyword evidence="13 14" id="KW-0472">Membrane</keyword>
<keyword evidence="7 14" id="KW-0812">Transmembrane</keyword>
<sequence length="363" mass="41170">MNFKSVEPNEQLDDKVIDYLTHTSESSGTFSFIKPHGKRVFVVFDTLKVNQWKVVAVYPESDLLNKLSSTKYLFLAITLLVILIAVLLSNLLAKVLTKPLATLTRKVYKVESGNLDVDFDVDVHNEIGVLNRSIGRLVKSVSRLLEEIKVEQEHKRVAEFDAMQAQIKPHFLYNTLFAIKQLVDLKDNEAASDMVLALSNFYRTSLSSGQEVITVEEEIDLIRNYFVILSMRYGDSFHYEISIDPEIAPSKVIKLILQPVVENAIYHGVKETEDWSLIQITGYRDLQDIVFEISDDGAGIPADKLAEIKAKLNKTDIVKGRHGFGMFNVHNRLQTHYGSRYGLDIESEWGKGTVVRIRVPIVL</sequence>
<dbReference type="InterPro" id="IPR005467">
    <property type="entry name" value="His_kinase_dom"/>
</dbReference>
<dbReference type="Pfam" id="PF02518">
    <property type="entry name" value="HATPase_c"/>
    <property type="match status" value="1"/>
</dbReference>
<dbReference type="InterPro" id="IPR010559">
    <property type="entry name" value="Sig_transdc_His_kin_internal"/>
</dbReference>
<evidence type="ECO:0000256" key="12">
    <source>
        <dbReference type="ARBA" id="ARBA00023012"/>
    </source>
</evidence>
<feature type="domain" description="HAMP" evidence="16">
    <location>
        <begin position="94"/>
        <end position="146"/>
    </location>
</feature>
<evidence type="ECO:0000256" key="1">
    <source>
        <dbReference type="ARBA" id="ARBA00000085"/>
    </source>
</evidence>
<dbReference type="Gene3D" id="3.30.565.10">
    <property type="entry name" value="Histidine kinase-like ATPase, C-terminal domain"/>
    <property type="match status" value="1"/>
</dbReference>
<keyword evidence="12" id="KW-0902">Two-component regulatory system</keyword>
<dbReference type="GO" id="GO:0016301">
    <property type="term" value="F:kinase activity"/>
    <property type="evidence" value="ECO:0007669"/>
    <property type="project" value="UniProtKB-KW"/>
</dbReference>
<evidence type="ECO:0000256" key="13">
    <source>
        <dbReference type="ARBA" id="ARBA00023136"/>
    </source>
</evidence>
<dbReference type="EMBL" id="CP090978">
    <property type="protein sequence ID" value="UJF32640.1"/>
    <property type="molecule type" value="Genomic_DNA"/>
</dbReference>
<evidence type="ECO:0000259" key="15">
    <source>
        <dbReference type="PROSITE" id="PS50109"/>
    </source>
</evidence>
<evidence type="ECO:0000256" key="14">
    <source>
        <dbReference type="SAM" id="Phobius"/>
    </source>
</evidence>
<keyword evidence="9 17" id="KW-0418">Kinase</keyword>
<dbReference type="Proteomes" id="UP001649230">
    <property type="component" value="Chromosome"/>
</dbReference>
<dbReference type="Pfam" id="PF06580">
    <property type="entry name" value="His_kinase"/>
    <property type="match status" value="1"/>
</dbReference>
<keyword evidence="5" id="KW-0597">Phosphoprotein</keyword>
<evidence type="ECO:0000256" key="9">
    <source>
        <dbReference type="ARBA" id="ARBA00022777"/>
    </source>
</evidence>
<evidence type="ECO:0000256" key="2">
    <source>
        <dbReference type="ARBA" id="ARBA00004651"/>
    </source>
</evidence>
<comment type="catalytic activity">
    <reaction evidence="1">
        <text>ATP + protein L-histidine = ADP + protein N-phospho-L-histidine.</text>
        <dbReference type="EC" id="2.7.13.3"/>
    </reaction>
</comment>
<dbReference type="SUPFAM" id="SSF158472">
    <property type="entry name" value="HAMP domain-like"/>
    <property type="match status" value="1"/>
</dbReference>
<dbReference type="Gene3D" id="6.10.340.10">
    <property type="match status" value="1"/>
</dbReference>
<dbReference type="PANTHER" id="PTHR34220:SF11">
    <property type="entry name" value="SENSOR PROTEIN KINASE HPTS"/>
    <property type="match status" value="1"/>
</dbReference>
<dbReference type="InterPro" id="IPR050640">
    <property type="entry name" value="Bact_2-comp_sensor_kinase"/>
</dbReference>
<evidence type="ECO:0000313" key="18">
    <source>
        <dbReference type="Proteomes" id="UP001649230"/>
    </source>
</evidence>
<keyword evidence="11 14" id="KW-1133">Transmembrane helix</keyword>
<dbReference type="Pfam" id="PF00672">
    <property type="entry name" value="HAMP"/>
    <property type="match status" value="1"/>
</dbReference>
<evidence type="ECO:0000256" key="3">
    <source>
        <dbReference type="ARBA" id="ARBA00012438"/>
    </source>
</evidence>
<dbReference type="RefSeq" id="WP_235118988.1">
    <property type="nucleotide sequence ID" value="NZ_CP090978.1"/>
</dbReference>
<dbReference type="InterPro" id="IPR036890">
    <property type="entry name" value="HATPase_C_sf"/>
</dbReference>
<accession>A0ABY3SGV8</accession>
<evidence type="ECO:0000256" key="7">
    <source>
        <dbReference type="ARBA" id="ARBA00022692"/>
    </source>
</evidence>
<dbReference type="SUPFAM" id="SSF55874">
    <property type="entry name" value="ATPase domain of HSP90 chaperone/DNA topoisomerase II/histidine kinase"/>
    <property type="match status" value="1"/>
</dbReference>
<dbReference type="InterPro" id="IPR003594">
    <property type="entry name" value="HATPase_dom"/>
</dbReference>
<dbReference type="PROSITE" id="PS50109">
    <property type="entry name" value="HIS_KIN"/>
    <property type="match status" value="1"/>
</dbReference>
<protein>
    <recommendedName>
        <fullName evidence="3">histidine kinase</fullName>
        <ecNumber evidence="3">2.7.13.3</ecNumber>
    </recommendedName>
</protein>
<dbReference type="InterPro" id="IPR003660">
    <property type="entry name" value="HAMP_dom"/>
</dbReference>
<keyword evidence="4" id="KW-1003">Cell membrane</keyword>
<dbReference type="EC" id="2.7.13.3" evidence="3"/>
<dbReference type="PROSITE" id="PS50885">
    <property type="entry name" value="HAMP"/>
    <property type="match status" value="1"/>
</dbReference>
<evidence type="ECO:0000256" key="10">
    <source>
        <dbReference type="ARBA" id="ARBA00022840"/>
    </source>
</evidence>
<feature type="transmembrane region" description="Helical" evidence="14">
    <location>
        <begin position="72"/>
        <end position="93"/>
    </location>
</feature>
<keyword evidence="8" id="KW-0547">Nucleotide-binding</keyword>
<dbReference type="SMART" id="SM00304">
    <property type="entry name" value="HAMP"/>
    <property type="match status" value="1"/>
</dbReference>
<evidence type="ECO:0000256" key="4">
    <source>
        <dbReference type="ARBA" id="ARBA00022475"/>
    </source>
</evidence>
<reference evidence="17 18" key="1">
    <citation type="journal article" date="2024" name="Int. J. Syst. Evol. Microbiol.">
        <title>Paenibacillus hexagrammi sp. nov., a novel bacterium isolated from the gut content of Hexagrammos agrammus.</title>
        <authorList>
            <person name="Jung H.K."/>
            <person name="Kim D.G."/>
            <person name="Zin H."/>
            <person name="Park J."/>
            <person name="Jung H."/>
            <person name="Kim Y.O."/>
            <person name="Kong H.J."/>
            <person name="Kim J.W."/>
            <person name="Kim Y.S."/>
        </authorList>
    </citation>
    <scope>NUCLEOTIDE SEQUENCE [LARGE SCALE GENOMIC DNA]</scope>
    <source>
        <strain evidence="17 18">YPD9-1</strain>
    </source>
</reference>
<feature type="domain" description="Histidine kinase" evidence="15">
    <location>
        <begin position="257"/>
        <end position="363"/>
    </location>
</feature>
<evidence type="ECO:0000256" key="6">
    <source>
        <dbReference type="ARBA" id="ARBA00022679"/>
    </source>
</evidence>
<name>A0ABY3SGV8_9BACL</name>
<evidence type="ECO:0000256" key="11">
    <source>
        <dbReference type="ARBA" id="ARBA00022989"/>
    </source>
</evidence>
<evidence type="ECO:0000259" key="16">
    <source>
        <dbReference type="PROSITE" id="PS50885"/>
    </source>
</evidence>
<evidence type="ECO:0000313" key="17">
    <source>
        <dbReference type="EMBL" id="UJF32640.1"/>
    </source>
</evidence>
<keyword evidence="18" id="KW-1185">Reference proteome</keyword>
<dbReference type="PANTHER" id="PTHR34220">
    <property type="entry name" value="SENSOR HISTIDINE KINASE YPDA"/>
    <property type="match status" value="1"/>
</dbReference>
<dbReference type="SMART" id="SM00387">
    <property type="entry name" value="HATPase_c"/>
    <property type="match status" value="1"/>
</dbReference>
<organism evidence="17 18">
    <name type="scientific">Paenibacillus hexagrammi</name>
    <dbReference type="NCBI Taxonomy" id="2908839"/>
    <lineage>
        <taxon>Bacteria</taxon>
        <taxon>Bacillati</taxon>
        <taxon>Bacillota</taxon>
        <taxon>Bacilli</taxon>
        <taxon>Bacillales</taxon>
        <taxon>Paenibacillaceae</taxon>
        <taxon>Paenibacillus</taxon>
    </lineage>
</organism>
<gene>
    <name evidence="17" type="ORF">L0M14_23900</name>
</gene>
<keyword evidence="6" id="KW-0808">Transferase</keyword>
<dbReference type="CDD" id="cd06225">
    <property type="entry name" value="HAMP"/>
    <property type="match status" value="1"/>
</dbReference>
<proteinExistence type="predicted"/>